<dbReference type="GO" id="GO:0016020">
    <property type="term" value="C:membrane"/>
    <property type="evidence" value="ECO:0007669"/>
    <property type="project" value="UniProtKB-SubCell"/>
</dbReference>
<feature type="transmembrane region" description="Helical" evidence="2">
    <location>
        <begin position="73"/>
        <end position="93"/>
    </location>
</feature>
<dbReference type="Gene3D" id="1.20.1250.20">
    <property type="entry name" value="MFS general substrate transporter like domains"/>
    <property type="match status" value="1"/>
</dbReference>
<feature type="transmembrane region" description="Helical" evidence="2">
    <location>
        <begin position="296"/>
        <end position="325"/>
    </location>
</feature>
<feature type="domain" description="Major facilitator superfamily (MFS) profile" evidence="3">
    <location>
        <begin position="83"/>
        <end position="494"/>
    </location>
</feature>
<feature type="transmembrane region" description="Helical" evidence="2">
    <location>
        <begin position="179"/>
        <end position="198"/>
    </location>
</feature>
<organism evidence="4 5">
    <name type="scientific">Penicillium argentinense</name>
    <dbReference type="NCBI Taxonomy" id="1131581"/>
    <lineage>
        <taxon>Eukaryota</taxon>
        <taxon>Fungi</taxon>
        <taxon>Dikarya</taxon>
        <taxon>Ascomycota</taxon>
        <taxon>Pezizomycotina</taxon>
        <taxon>Eurotiomycetes</taxon>
        <taxon>Eurotiomycetidae</taxon>
        <taxon>Eurotiales</taxon>
        <taxon>Aspergillaceae</taxon>
        <taxon>Penicillium</taxon>
    </lineage>
</organism>
<gene>
    <name evidence="4" type="ORF">N7532_010099</name>
</gene>
<evidence type="ECO:0000313" key="5">
    <source>
        <dbReference type="Proteomes" id="UP001149074"/>
    </source>
</evidence>
<dbReference type="RefSeq" id="XP_056470006.1">
    <property type="nucleotide sequence ID" value="XM_056622590.1"/>
</dbReference>
<dbReference type="OrthoDB" id="2105912at2759"/>
<dbReference type="GeneID" id="81361569"/>
<dbReference type="EMBL" id="JAPQKI010000010">
    <property type="protein sequence ID" value="KAJ5085328.1"/>
    <property type="molecule type" value="Genomic_DNA"/>
</dbReference>
<dbReference type="PROSITE" id="PS50850">
    <property type="entry name" value="MFS"/>
    <property type="match status" value="1"/>
</dbReference>
<reference evidence="4" key="2">
    <citation type="journal article" date="2023" name="IMA Fungus">
        <title>Comparative genomic study of the Penicillium genus elucidates a diverse pangenome and 15 lateral gene transfer events.</title>
        <authorList>
            <person name="Petersen C."/>
            <person name="Sorensen T."/>
            <person name="Nielsen M.R."/>
            <person name="Sondergaard T.E."/>
            <person name="Sorensen J.L."/>
            <person name="Fitzpatrick D.A."/>
            <person name="Frisvad J.C."/>
            <person name="Nielsen K.L."/>
        </authorList>
    </citation>
    <scope>NUCLEOTIDE SEQUENCE</scope>
    <source>
        <strain evidence="4">IBT 30761</strain>
    </source>
</reference>
<keyword evidence="2" id="KW-0812">Transmembrane</keyword>
<dbReference type="InterPro" id="IPR020846">
    <property type="entry name" value="MFS_dom"/>
</dbReference>
<feature type="transmembrane region" description="Helical" evidence="2">
    <location>
        <begin position="204"/>
        <end position="222"/>
    </location>
</feature>
<keyword evidence="2" id="KW-1133">Transmembrane helix</keyword>
<feature type="transmembrane region" description="Helical" evidence="2">
    <location>
        <begin position="234"/>
        <end position="253"/>
    </location>
</feature>
<evidence type="ECO:0000259" key="3">
    <source>
        <dbReference type="PROSITE" id="PS50850"/>
    </source>
</evidence>
<evidence type="ECO:0000256" key="2">
    <source>
        <dbReference type="SAM" id="Phobius"/>
    </source>
</evidence>
<dbReference type="Pfam" id="PF07690">
    <property type="entry name" value="MFS_1"/>
    <property type="match status" value="1"/>
</dbReference>
<dbReference type="Proteomes" id="UP001149074">
    <property type="component" value="Unassembled WGS sequence"/>
</dbReference>
<dbReference type="InterPro" id="IPR011701">
    <property type="entry name" value="MFS"/>
</dbReference>
<name>A0A9W9ENY9_9EURO</name>
<evidence type="ECO:0000256" key="1">
    <source>
        <dbReference type="ARBA" id="ARBA00004141"/>
    </source>
</evidence>
<dbReference type="GO" id="GO:0022857">
    <property type="term" value="F:transmembrane transporter activity"/>
    <property type="evidence" value="ECO:0007669"/>
    <property type="project" value="InterPro"/>
</dbReference>
<keyword evidence="5" id="KW-1185">Reference proteome</keyword>
<protein>
    <submittedName>
        <fullName evidence="4">Major facilitator superfamily transporter</fullName>
    </submittedName>
</protein>
<dbReference type="AlphaFoldDB" id="A0A9W9ENY9"/>
<sequence>MPGASPPISISPEKIDEIPATLVAHETKFETPQSQNHTGVNFRHKVDDVLLGVVNYTPRRCRWDPEKPFRFNWALTFLFAFSTTFTVCLSLFMGSVEIYPRNFTLPTLNPLLPTLIITKSNKVANLYYNTPLLTLLASTFNVSYERISQVPTVMQAGYAVGLVFLCPLGDLVRRRPFTLLLTAFTATVWLGLCLTRNFECFLTLSFVVAVSTVTPQIMLPLIGDIAPPSHRATAISLVSSGLLLGLLLARVLAGIVSQYTPWRTIYWIALALQWTITGLLWGFMPDYPATNSDLSYGQILLSILTLFFKTPSLVQACLMGFFFSAPYTSFWTSLTFLLSDTNGPYGYSTLIIGLFAFVGILPMALGPIYSRLILDRSVPLLSVLLGVAMCGVGAAVGVIGSYTIAGLVVQCVLLDLGQQVALTASRVAIYEAAPGARSRVNTAFVLFLFGGNIMGTAVGPMVFVKRGWVGVEIVSVVLVLLALGFCVYRGPREVGWVGWGGGWNWRRLSEKRVVRGRGDGGSGRLEEGRDGES</sequence>
<evidence type="ECO:0000313" key="4">
    <source>
        <dbReference type="EMBL" id="KAJ5085328.1"/>
    </source>
</evidence>
<feature type="transmembrane region" description="Helical" evidence="2">
    <location>
        <begin position="469"/>
        <end position="488"/>
    </location>
</feature>
<comment type="caution">
    <text evidence="4">The sequence shown here is derived from an EMBL/GenBank/DDBJ whole genome shotgun (WGS) entry which is preliminary data.</text>
</comment>
<comment type="subcellular location">
    <subcellularLocation>
        <location evidence="1">Membrane</location>
        <topology evidence="1">Multi-pass membrane protein</topology>
    </subcellularLocation>
</comment>
<feature type="transmembrane region" description="Helical" evidence="2">
    <location>
        <begin position="265"/>
        <end position="284"/>
    </location>
</feature>
<dbReference type="PANTHER" id="PTHR42910">
    <property type="entry name" value="TRANSPORTER SCO4007-RELATED"/>
    <property type="match status" value="1"/>
</dbReference>
<feature type="transmembrane region" description="Helical" evidence="2">
    <location>
        <begin position="443"/>
        <end position="463"/>
    </location>
</feature>
<dbReference type="PANTHER" id="PTHR42910:SF1">
    <property type="entry name" value="MAJOR FACILITATOR SUPERFAMILY (MFS) PROFILE DOMAIN-CONTAINING PROTEIN"/>
    <property type="match status" value="1"/>
</dbReference>
<feature type="transmembrane region" description="Helical" evidence="2">
    <location>
        <begin position="345"/>
        <end position="365"/>
    </location>
</feature>
<accession>A0A9W9ENY9</accession>
<dbReference type="InterPro" id="IPR036259">
    <property type="entry name" value="MFS_trans_sf"/>
</dbReference>
<reference evidence="4" key="1">
    <citation type="submission" date="2022-11" db="EMBL/GenBank/DDBJ databases">
        <authorList>
            <person name="Petersen C."/>
        </authorList>
    </citation>
    <scope>NUCLEOTIDE SEQUENCE</scope>
    <source>
        <strain evidence="4">IBT 30761</strain>
    </source>
</reference>
<feature type="transmembrane region" description="Helical" evidence="2">
    <location>
        <begin position="377"/>
        <end position="396"/>
    </location>
</feature>
<proteinExistence type="predicted"/>
<keyword evidence="2" id="KW-0472">Membrane</keyword>
<dbReference type="SUPFAM" id="SSF103473">
    <property type="entry name" value="MFS general substrate transporter"/>
    <property type="match status" value="1"/>
</dbReference>